<sequence length="451" mass="51781">MRRYLDPTEAAQAVQLLQDGASIRAIARRFAVSPSTVSRAWRRFQETGSYSRRAGQGRRRSLTHQQDRYLLLCARRNRMSTTRALQNDLRQATGVNVSDQTIRNRLHEGGLRARRPLVGPVLTARHRGARLAFAIEHQNWQIRHWHPVLFSDESRFTLSTCDRRERVCRSRGERYAACNVAQHDRFGGGYRDEVLGPILRHCAGAVGPGFLLVHDDARPHVGRVCRQFLEDEGINTIEWPPRSPDLNPIEPLWDIMFQSIRRRQVAPQTVQELSDALVQIWEEIPQDTIRRLIRSPDAVVGEWRFSTIHCDIFVTLDVMMCTASILNLCAISIDRYTAVAMPMLYNTRYSSKRRVTVMISVVWILSFAISCPLLFGLNNTESHNEALCVIANPAFVVYSSVVSFYVPFIITLLVYVQIYVVLRRRRKRVSTKRTYPSSNMDMGALKVRLSF</sequence>
<accession>A0ACC5YXB0</accession>
<proteinExistence type="predicted"/>
<dbReference type="EMBL" id="CM040988">
    <property type="protein sequence ID" value="MCJ8740002.1"/>
    <property type="molecule type" value="Genomic_DNA"/>
</dbReference>
<comment type="caution">
    <text evidence="1">The sequence shown here is derived from an EMBL/GenBank/DDBJ whole genome shotgun (WGS) entry which is preliminary data.</text>
</comment>
<organism evidence="1 2">
    <name type="scientific">Pangasius djambal</name>
    <dbReference type="NCBI Taxonomy" id="1691987"/>
    <lineage>
        <taxon>Eukaryota</taxon>
        <taxon>Metazoa</taxon>
        <taxon>Chordata</taxon>
        <taxon>Craniata</taxon>
        <taxon>Vertebrata</taxon>
        <taxon>Euteleostomi</taxon>
        <taxon>Actinopterygii</taxon>
        <taxon>Neopterygii</taxon>
        <taxon>Teleostei</taxon>
        <taxon>Ostariophysi</taxon>
        <taxon>Siluriformes</taxon>
        <taxon>Pangasiidae</taxon>
        <taxon>Pangasius</taxon>
    </lineage>
</organism>
<dbReference type="Proteomes" id="UP000830395">
    <property type="component" value="Chromosome 14"/>
</dbReference>
<reference evidence="1" key="1">
    <citation type="submission" date="2020-02" db="EMBL/GenBank/DDBJ databases">
        <title>Genome sequencing of the panga catfish, Pangasius djambal.</title>
        <authorList>
            <person name="Wen M."/>
            <person name="Zahm M."/>
            <person name="Roques C."/>
            <person name="Cabau C."/>
            <person name="Klopp C."/>
            <person name="Donnadieu C."/>
            <person name="Jouanno E."/>
            <person name="Avarre J.-C."/>
            <person name="Campet M."/>
            <person name="Ha T."/>
            <person name="Dugue R."/>
            <person name="Lampietro C."/>
            <person name="Louis A."/>
            <person name="Herpin A."/>
            <person name="Echchiki A."/>
            <person name="Berthelot C."/>
            <person name="Parey E."/>
            <person name="Roest-Crollius H."/>
            <person name="Braasch I."/>
            <person name="Postlethwait J.H."/>
            <person name="Bobe J."/>
            <person name="Montfort J."/>
            <person name="Bouchez O."/>
            <person name="Begum T."/>
            <person name="Schartl M."/>
            <person name="Gustiano R."/>
            <person name="Guiguen Y."/>
        </authorList>
    </citation>
    <scope>NUCLEOTIDE SEQUENCE</scope>
    <source>
        <strain evidence="1">Pdj_M5554</strain>
    </source>
</reference>
<protein>
    <submittedName>
        <fullName evidence="1">Uncharacterized protein</fullName>
    </submittedName>
</protein>
<evidence type="ECO:0000313" key="1">
    <source>
        <dbReference type="EMBL" id="MCJ8740002.1"/>
    </source>
</evidence>
<name>A0ACC5YXB0_9TELE</name>
<gene>
    <name evidence="1" type="ORF">PDJAM_G00053740</name>
</gene>
<keyword evidence="2" id="KW-1185">Reference proteome</keyword>
<evidence type="ECO:0000313" key="2">
    <source>
        <dbReference type="Proteomes" id="UP000830395"/>
    </source>
</evidence>